<sequence length="216" mass="23487">MSRVGVAEAVRAAVRTSDLDERTWCPSVAMRLFGGVVDVAYCLDESEHARRVAAGVGAVTQRGVLDALMGLPVGLPVAVHDLSERERHLLQRVPHGVVDYDGRNVVRRAVAPLSVRFAMVTARSWREGLRKAGQFAPFCARAMLLPATPSDVDDACAQASFYGVGVCVFESGRLRMLVDPQPYVRHQHSAAQWRFAEEVYRQVMASANGAGVVVAE</sequence>
<dbReference type="RefSeq" id="WP_084435108.1">
    <property type="nucleotide sequence ID" value="NZ_FWXV01000032.1"/>
</dbReference>
<dbReference type="OrthoDB" id="3480397at2"/>
<accession>A0A1Y5Y9Z8</accession>
<proteinExistence type="predicted"/>
<dbReference type="EMBL" id="FWXV01000032">
    <property type="protein sequence ID" value="SMD27627.1"/>
    <property type="molecule type" value="Genomic_DNA"/>
</dbReference>
<evidence type="ECO:0000313" key="2">
    <source>
        <dbReference type="Proteomes" id="UP000192674"/>
    </source>
</evidence>
<protein>
    <submittedName>
        <fullName evidence="1">Uncharacterized protein</fullName>
    </submittedName>
</protein>
<name>A0A1Y5Y9Z8_KIBAR</name>
<dbReference type="Proteomes" id="UP000192674">
    <property type="component" value="Unassembled WGS sequence"/>
</dbReference>
<reference evidence="1 2" key="1">
    <citation type="submission" date="2017-04" db="EMBL/GenBank/DDBJ databases">
        <authorList>
            <person name="Afonso C.L."/>
            <person name="Miller P.J."/>
            <person name="Scott M.A."/>
            <person name="Spackman E."/>
            <person name="Goraichik I."/>
            <person name="Dimitrov K.M."/>
            <person name="Suarez D.L."/>
            <person name="Swayne D.E."/>
        </authorList>
    </citation>
    <scope>NUCLEOTIDE SEQUENCE [LARGE SCALE GENOMIC DNA]</scope>
    <source>
        <strain evidence="1 2">DSM 43828</strain>
    </source>
</reference>
<keyword evidence="2" id="KW-1185">Reference proteome</keyword>
<gene>
    <name evidence="1" type="ORF">SAMN05661093_11237</name>
</gene>
<organism evidence="1 2">
    <name type="scientific">Kibdelosporangium aridum</name>
    <dbReference type="NCBI Taxonomy" id="2030"/>
    <lineage>
        <taxon>Bacteria</taxon>
        <taxon>Bacillati</taxon>
        <taxon>Actinomycetota</taxon>
        <taxon>Actinomycetes</taxon>
        <taxon>Pseudonocardiales</taxon>
        <taxon>Pseudonocardiaceae</taxon>
        <taxon>Kibdelosporangium</taxon>
    </lineage>
</organism>
<dbReference type="AlphaFoldDB" id="A0A1Y5Y9Z8"/>
<evidence type="ECO:0000313" key="1">
    <source>
        <dbReference type="EMBL" id="SMD27627.1"/>
    </source>
</evidence>